<evidence type="ECO:0000313" key="1">
    <source>
        <dbReference type="EMBL" id="JAA85771.1"/>
    </source>
</evidence>
<accession>S4P2R3</accession>
<dbReference type="AlphaFoldDB" id="S4P2R3"/>
<dbReference type="EMBL" id="GAIX01006789">
    <property type="protein sequence ID" value="JAA85771.1"/>
    <property type="molecule type" value="Transcribed_RNA"/>
</dbReference>
<protein>
    <submittedName>
        <fullName evidence="1">Uncharacterized protein</fullName>
    </submittedName>
</protein>
<organism evidence="1">
    <name type="scientific">Pararge aegeria</name>
    <name type="common">speckled wood butterfly</name>
    <dbReference type="NCBI Taxonomy" id="116150"/>
    <lineage>
        <taxon>Eukaryota</taxon>
        <taxon>Metazoa</taxon>
        <taxon>Ecdysozoa</taxon>
        <taxon>Arthropoda</taxon>
        <taxon>Hexapoda</taxon>
        <taxon>Insecta</taxon>
        <taxon>Pterygota</taxon>
        <taxon>Neoptera</taxon>
        <taxon>Endopterygota</taxon>
        <taxon>Lepidoptera</taxon>
        <taxon>Glossata</taxon>
        <taxon>Ditrysia</taxon>
        <taxon>Papilionoidea</taxon>
        <taxon>Nymphalidae</taxon>
        <taxon>Satyrinae</taxon>
        <taxon>Satyrini</taxon>
        <taxon>Parargina</taxon>
        <taxon>Pararge</taxon>
    </lineage>
</organism>
<reference evidence="1" key="1">
    <citation type="journal article" date="2013" name="BMC Genomics">
        <title>Unscrambling butterfly oogenesis.</title>
        <authorList>
            <person name="Carter J.M."/>
            <person name="Baker S.C."/>
            <person name="Pink R."/>
            <person name="Carter D.R."/>
            <person name="Collins A."/>
            <person name="Tomlin J."/>
            <person name="Gibbs M."/>
            <person name="Breuker C.J."/>
        </authorList>
    </citation>
    <scope>NUCLEOTIDE SEQUENCE</scope>
    <source>
        <tissue evidence="1">Ovary</tissue>
    </source>
</reference>
<name>S4P2R3_9NEOP</name>
<sequence>MICENRLLDCEKAILVLRLLVFCGVFPIDLVNASSGFDVKNSQVEVISEKKYFRIASNFIYFIVTTHSQYK</sequence>
<proteinExistence type="predicted"/>
<reference evidence="1" key="2">
    <citation type="submission" date="2013-05" db="EMBL/GenBank/DDBJ databases">
        <authorList>
            <person name="Carter J.-M."/>
            <person name="Baker S.C."/>
            <person name="Pink R."/>
            <person name="Carter D.R.F."/>
            <person name="Collins A."/>
            <person name="Tomlin J."/>
            <person name="Gibbs M."/>
            <person name="Breuker C.J."/>
        </authorList>
    </citation>
    <scope>NUCLEOTIDE SEQUENCE</scope>
    <source>
        <tissue evidence="1">Ovary</tissue>
    </source>
</reference>